<name>A0ABS7R938_9HYPH</name>
<comment type="similarity">
    <text evidence="3">Belongs to the OpgD/OpgG family.</text>
</comment>
<evidence type="ECO:0000256" key="5">
    <source>
        <dbReference type="ARBA" id="ARBA00022764"/>
    </source>
</evidence>
<reference evidence="8 9" key="1">
    <citation type="submission" date="2021-06" db="EMBL/GenBank/DDBJ databases">
        <title>Nitratireductor porphyridii sp. nov., isolated from a small marine red alga, Porphyridium purpureum in South Korea.</title>
        <authorList>
            <person name="Kim K.H."/>
            <person name="Kristyanto S."/>
            <person name="Jeon C.O."/>
        </authorList>
    </citation>
    <scope>NUCLEOTIDE SEQUENCE [LARGE SCALE GENOMIC DNA]</scope>
    <source>
        <strain evidence="8 9">R6</strain>
    </source>
</reference>
<dbReference type="InterPro" id="IPR014756">
    <property type="entry name" value="Ig_E-set"/>
</dbReference>
<evidence type="ECO:0000256" key="4">
    <source>
        <dbReference type="ARBA" id="ARBA00022729"/>
    </source>
</evidence>
<dbReference type="InterPro" id="IPR014438">
    <property type="entry name" value="Glucan_biosyn_MdoG/MdoD"/>
</dbReference>
<evidence type="ECO:0000256" key="1">
    <source>
        <dbReference type="ARBA" id="ARBA00004418"/>
    </source>
</evidence>
<organism evidence="8 9">
    <name type="scientific">Nitratireductor rhodophyticola</name>
    <dbReference type="NCBI Taxonomy" id="2854036"/>
    <lineage>
        <taxon>Bacteria</taxon>
        <taxon>Pseudomonadati</taxon>
        <taxon>Pseudomonadota</taxon>
        <taxon>Alphaproteobacteria</taxon>
        <taxon>Hyphomicrobiales</taxon>
        <taxon>Phyllobacteriaceae</taxon>
        <taxon>Nitratireductor</taxon>
    </lineage>
</organism>
<evidence type="ECO:0000313" key="9">
    <source>
        <dbReference type="Proteomes" id="UP000777661"/>
    </source>
</evidence>
<accession>A0ABS7R938</accession>
<dbReference type="InterPro" id="IPR011013">
    <property type="entry name" value="Gal_mutarotase_sf_dom"/>
</dbReference>
<feature type="chain" id="PRO_5046347951" evidence="6">
    <location>
        <begin position="29"/>
        <end position="529"/>
    </location>
</feature>
<dbReference type="SUPFAM" id="SSF81296">
    <property type="entry name" value="E set domains"/>
    <property type="match status" value="1"/>
</dbReference>
<dbReference type="PANTHER" id="PTHR30504">
    <property type="entry name" value="GLUCANS BIOSYNTHESIS PROTEIN"/>
    <property type="match status" value="1"/>
</dbReference>
<keyword evidence="4 6" id="KW-0732">Signal</keyword>
<dbReference type="Pfam" id="PF04349">
    <property type="entry name" value="MdoG"/>
    <property type="match status" value="1"/>
</dbReference>
<dbReference type="Proteomes" id="UP000777661">
    <property type="component" value="Unassembled WGS sequence"/>
</dbReference>
<dbReference type="InterPro" id="IPR014718">
    <property type="entry name" value="GH-type_carb-bd"/>
</dbReference>
<keyword evidence="5" id="KW-0574">Periplasm</keyword>
<evidence type="ECO:0000256" key="2">
    <source>
        <dbReference type="ARBA" id="ARBA00005001"/>
    </source>
</evidence>
<dbReference type="InterPro" id="IPR007444">
    <property type="entry name" value="Glucan_biosyn_MdoG_C"/>
</dbReference>
<dbReference type="RefSeq" id="WP_223005957.1">
    <property type="nucleotide sequence ID" value="NZ_JAHSQO010000004.1"/>
</dbReference>
<dbReference type="Gene3D" id="2.60.40.10">
    <property type="entry name" value="Immunoglobulins"/>
    <property type="match status" value="1"/>
</dbReference>
<feature type="domain" description="Glucan biosynthesis periplasmic MdoG C-terminal" evidence="7">
    <location>
        <begin position="43"/>
        <end position="518"/>
    </location>
</feature>
<dbReference type="InterPro" id="IPR013783">
    <property type="entry name" value="Ig-like_fold"/>
</dbReference>
<dbReference type="SUPFAM" id="SSF74650">
    <property type="entry name" value="Galactose mutarotase-like"/>
    <property type="match status" value="1"/>
</dbReference>
<gene>
    <name evidence="8" type="ORF">KVG22_12655</name>
</gene>
<dbReference type="PIRSF" id="PIRSF006281">
    <property type="entry name" value="MdoG"/>
    <property type="match status" value="1"/>
</dbReference>
<comment type="pathway">
    <text evidence="2">Glycan metabolism; osmoregulated periplasmic glucan (OPG) biosynthesis.</text>
</comment>
<proteinExistence type="inferred from homology"/>
<dbReference type="Gene3D" id="2.70.98.10">
    <property type="match status" value="1"/>
</dbReference>
<evidence type="ECO:0000313" key="8">
    <source>
        <dbReference type="EMBL" id="MBY8917445.1"/>
    </source>
</evidence>
<evidence type="ECO:0000259" key="7">
    <source>
        <dbReference type="Pfam" id="PF04349"/>
    </source>
</evidence>
<protein>
    <submittedName>
        <fullName evidence="8">Glucan biosynthesis protein D</fullName>
    </submittedName>
</protein>
<dbReference type="PANTHER" id="PTHR30504:SF3">
    <property type="entry name" value="GLUCANS BIOSYNTHESIS PROTEIN D"/>
    <property type="match status" value="1"/>
</dbReference>
<keyword evidence="9" id="KW-1185">Reference proteome</keyword>
<dbReference type="PROSITE" id="PS51318">
    <property type="entry name" value="TAT"/>
    <property type="match status" value="1"/>
</dbReference>
<feature type="signal peptide" evidence="6">
    <location>
        <begin position="1"/>
        <end position="28"/>
    </location>
</feature>
<dbReference type="EMBL" id="JAHSQO010000004">
    <property type="protein sequence ID" value="MBY8917445.1"/>
    <property type="molecule type" value="Genomic_DNA"/>
</dbReference>
<comment type="subcellular location">
    <subcellularLocation>
        <location evidence="1">Periplasm</location>
    </subcellularLocation>
</comment>
<comment type="caution">
    <text evidence="8">The sequence shown here is derived from an EMBL/GenBank/DDBJ whole genome shotgun (WGS) entry which is preliminary data.</text>
</comment>
<evidence type="ECO:0000256" key="3">
    <source>
        <dbReference type="ARBA" id="ARBA00009284"/>
    </source>
</evidence>
<sequence>MIDFNRRDFLSLAAAFSVVAPLPGRALAAAGAPGLTFGPAKPFSFDWLKEEAKALSERPWQNARSPHGETLEKIDYDAFQKIRFRSDHALWADGKGGAPVQFFHLGRYFQEPVLIHVVENGEAREVLYRQAYFDLPADHPARGLPDNIGFSGFRLHEPSQKTDWLAFLGASYFRSSGALNQYGLSARGLAIDTALPKPEEFPRFSRIWLERVEGEPDRVLVYALLDSPSITGAYRFDCARADGPVMDVSSTLYPRKAIERLGVAPLTSMYWYSETNRGQAVDWRPEIHDSDGLAIWMGNGERLWRPLNNPPATVTNAFVDARPRGFGLLQRDREFTHYQDDGVFYDRRPSAWVEPVNEWASGQVQLVEIPTDDEIHDNIVMYWVPDEPVEPGRALQFDYRLHWTASEPFPAELLGRVMATRTGTGGIPGQPRPKNTTRFVVDYRGGEVGALERGDAAPVVDLSRGEVTLADSHPVVGQSGLYRAFFDARIEGTDPVDMRMYVKGKGDRALTETWLYQYFPNRSAQGRGS</sequence>
<evidence type="ECO:0000256" key="6">
    <source>
        <dbReference type="SAM" id="SignalP"/>
    </source>
</evidence>
<dbReference type="InterPro" id="IPR006311">
    <property type="entry name" value="TAT_signal"/>
</dbReference>